<gene>
    <name evidence="3" type="ORF">L3Y34_012872</name>
    <name evidence="4" type="ORF">L5515_018722</name>
</gene>
<dbReference type="Pfam" id="PF00179">
    <property type="entry name" value="UQ_con"/>
    <property type="match status" value="1"/>
</dbReference>
<evidence type="ECO:0000259" key="2">
    <source>
        <dbReference type="PROSITE" id="PS50030"/>
    </source>
</evidence>
<dbReference type="Proteomes" id="UP000829354">
    <property type="component" value="Chromosome X"/>
</dbReference>
<dbReference type="OMA" id="ALSECEW"/>
<proteinExistence type="predicted"/>
<dbReference type="SUPFAM" id="SSF46934">
    <property type="entry name" value="UBA-like"/>
    <property type="match status" value="1"/>
</dbReference>
<evidence type="ECO:0000313" key="6">
    <source>
        <dbReference type="Proteomes" id="UP000829354"/>
    </source>
</evidence>
<sequence>MANADNSMAEFITDLELASQMYGIEVVNEDEKQVKIHVAGIESTPYAGGIYEVVFNFPVNYPEGIPHVTFKTPIWNSAVDPKSQNVHFLGSETWNLITAIAYVEDLILKTKVDEFSTYFRVARFWACQFAGAPKSPEDIQLKSVVDQLVDMGFPVHAAIIALSNSEWNAEHASEELLRGESGVEAGNDREEADPTSPDEH</sequence>
<reference evidence="4 6" key="1">
    <citation type="submission" date="2022-04" db="EMBL/GenBank/DDBJ databases">
        <title>Chromosome-level reference genomes for two strains of Caenorhabditis briggsae: an improved platform for comparative genomics.</title>
        <authorList>
            <person name="Stevens L."/>
            <person name="Andersen E."/>
        </authorList>
    </citation>
    <scope>NUCLEOTIDE SEQUENCE [LARGE SCALE GENOMIC DNA]</scope>
    <source>
        <strain evidence="4">VX34</strain>
        <tissue evidence="4">Whole-organism</tissue>
    </source>
</reference>
<dbReference type="KEGG" id="cbr:CBG_15472"/>
<dbReference type="SMART" id="SM00212">
    <property type="entry name" value="UBCc"/>
    <property type="match status" value="1"/>
</dbReference>
<dbReference type="InterPro" id="IPR016135">
    <property type="entry name" value="UBQ-conjugating_enzyme/RWD"/>
</dbReference>
<keyword evidence="6" id="KW-1185">Reference proteome</keyword>
<dbReference type="InterPro" id="IPR015940">
    <property type="entry name" value="UBA"/>
</dbReference>
<dbReference type="Proteomes" id="UP000827892">
    <property type="component" value="Chromosome X"/>
</dbReference>
<organism evidence="4 6">
    <name type="scientific">Caenorhabditis briggsae</name>
    <dbReference type="NCBI Taxonomy" id="6238"/>
    <lineage>
        <taxon>Eukaryota</taxon>
        <taxon>Metazoa</taxon>
        <taxon>Ecdysozoa</taxon>
        <taxon>Nematoda</taxon>
        <taxon>Chromadorea</taxon>
        <taxon>Rhabditida</taxon>
        <taxon>Rhabditina</taxon>
        <taxon>Rhabditomorpha</taxon>
        <taxon>Rhabditoidea</taxon>
        <taxon>Rhabditidae</taxon>
        <taxon>Peloderinae</taxon>
        <taxon>Caenorhabditis</taxon>
    </lineage>
</organism>
<dbReference type="Gene3D" id="1.10.8.10">
    <property type="entry name" value="DNA helicase RuvA subunit, C-terminal domain"/>
    <property type="match status" value="1"/>
</dbReference>
<dbReference type="CDD" id="cd00195">
    <property type="entry name" value="UBCc_UEV"/>
    <property type="match status" value="1"/>
</dbReference>
<feature type="domain" description="UBA" evidence="2">
    <location>
        <begin position="136"/>
        <end position="179"/>
    </location>
</feature>
<dbReference type="Pfam" id="PF00627">
    <property type="entry name" value="UBA"/>
    <property type="match status" value="1"/>
</dbReference>
<protein>
    <recommendedName>
        <fullName evidence="2">UBA domain-containing protein</fullName>
    </recommendedName>
</protein>
<feature type="region of interest" description="Disordered" evidence="1">
    <location>
        <begin position="172"/>
        <end position="200"/>
    </location>
</feature>
<dbReference type="PROSITE" id="PS50030">
    <property type="entry name" value="UBA"/>
    <property type="match status" value="1"/>
</dbReference>
<evidence type="ECO:0000313" key="4">
    <source>
        <dbReference type="EMBL" id="UMM43119.1"/>
    </source>
</evidence>
<evidence type="ECO:0000313" key="5">
    <source>
        <dbReference type="Proteomes" id="UP000827892"/>
    </source>
</evidence>
<dbReference type="Gene3D" id="3.10.110.10">
    <property type="entry name" value="Ubiquitin Conjugating Enzyme"/>
    <property type="match status" value="1"/>
</dbReference>
<dbReference type="SUPFAM" id="SSF54495">
    <property type="entry name" value="UBC-like"/>
    <property type="match status" value="1"/>
</dbReference>
<accession>A0AAE9FH80</accession>
<dbReference type="SMART" id="SM00165">
    <property type="entry name" value="UBA"/>
    <property type="match status" value="1"/>
</dbReference>
<dbReference type="AlphaFoldDB" id="A0AAE9FH80"/>
<evidence type="ECO:0000256" key="1">
    <source>
        <dbReference type="SAM" id="MobiDB-lite"/>
    </source>
</evidence>
<reference evidence="3 5" key="2">
    <citation type="submission" date="2022-05" db="EMBL/GenBank/DDBJ databases">
        <title>Chromosome-level reference genomes for two strains of Caenorhabditis briggsae: an improved platform for comparative genomics.</title>
        <authorList>
            <person name="Stevens L."/>
            <person name="Andersen E.C."/>
        </authorList>
    </citation>
    <scope>NUCLEOTIDE SEQUENCE [LARGE SCALE GENOMIC DNA]</scope>
    <source>
        <strain evidence="3">QX1410_ONT</strain>
        <tissue evidence="3">Whole-organism</tissue>
    </source>
</reference>
<dbReference type="CDD" id="cd14313">
    <property type="entry name" value="UBA_II_E2_UBE2K_like"/>
    <property type="match status" value="1"/>
</dbReference>
<dbReference type="FunFam" id="3.10.110.10:FF:000243">
    <property type="entry name" value="UBiquitin Conjugating enzyme"/>
    <property type="match status" value="1"/>
</dbReference>
<dbReference type="InterPro" id="IPR000608">
    <property type="entry name" value="UBC"/>
</dbReference>
<dbReference type="EMBL" id="CP090896">
    <property type="protein sequence ID" value="ULT83866.1"/>
    <property type="molecule type" value="Genomic_DNA"/>
</dbReference>
<evidence type="ECO:0000313" key="3">
    <source>
        <dbReference type="EMBL" id="ULT83866.1"/>
    </source>
</evidence>
<dbReference type="EMBL" id="CP092625">
    <property type="protein sequence ID" value="UMM43119.1"/>
    <property type="molecule type" value="Genomic_DNA"/>
</dbReference>
<dbReference type="InterPro" id="IPR009060">
    <property type="entry name" value="UBA-like_sf"/>
</dbReference>
<name>A0AAE9FH80_CAEBR</name>